<dbReference type="RefSeq" id="WP_094925307.1">
    <property type="nucleotide sequence ID" value="NZ_NPIA01000006.1"/>
</dbReference>
<feature type="transmembrane region" description="Helical" evidence="1">
    <location>
        <begin position="96"/>
        <end position="113"/>
    </location>
</feature>
<keyword evidence="3" id="KW-1185">Reference proteome</keyword>
<dbReference type="AlphaFoldDB" id="A0A263BS41"/>
<dbReference type="NCBIfam" id="NF041644">
    <property type="entry name" value="CBO0543_fam"/>
    <property type="match status" value="1"/>
</dbReference>
<organism evidence="2 3">
    <name type="scientific">Lottiidibacillus patelloidae</name>
    <dbReference type="NCBI Taxonomy" id="2670334"/>
    <lineage>
        <taxon>Bacteria</taxon>
        <taxon>Bacillati</taxon>
        <taxon>Bacillota</taxon>
        <taxon>Bacilli</taxon>
        <taxon>Bacillales</taxon>
        <taxon>Bacillaceae</taxon>
        <taxon>Lottiidibacillus</taxon>
    </lineage>
</organism>
<reference evidence="2 3" key="2">
    <citation type="submission" date="2017-09" db="EMBL/GenBank/DDBJ databases">
        <title>Bacillus patelloidae sp. nov., isolated from the intestinal tract of a marine limpet.</title>
        <authorList>
            <person name="Liu R."/>
            <person name="Dong C."/>
            <person name="Shao Z."/>
        </authorList>
    </citation>
    <scope>NUCLEOTIDE SEQUENCE [LARGE SCALE GENOMIC DNA]</scope>
    <source>
        <strain evidence="2 3">SA5d-4</strain>
    </source>
</reference>
<feature type="transmembrane region" description="Helical" evidence="1">
    <location>
        <begin position="6"/>
        <end position="21"/>
    </location>
</feature>
<feature type="transmembrane region" description="Helical" evidence="1">
    <location>
        <begin position="69"/>
        <end position="89"/>
    </location>
</feature>
<dbReference type="EMBL" id="NPIA01000006">
    <property type="protein sequence ID" value="OZM56388.1"/>
    <property type="molecule type" value="Genomic_DNA"/>
</dbReference>
<accession>A0A263BS41</accession>
<feature type="transmembrane region" description="Helical" evidence="1">
    <location>
        <begin position="30"/>
        <end position="49"/>
    </location>
</feature>
<keyword evidence="1" id="KW-0472">Membrane</keyword>
<proteinExistence type="predicted"/>
<feature type="transmembrane region" description="Helical" evidence="1">
    <location>
        <begin position="125"/>
        <end position="145"/>
    </location>
</feature>
<protein>
    <submittedName>
        <fullName evidence="2">Uncharacterized protein</fullName>
    </submittedName>
</protein>
<dbReference type="Proteomes" id="UP000217083">
    <property type="component" value="Unassembled WGS sequence"/>
</dbReference>
<keyword evidence="1" id="KW-1133">Transmembrane helix</keyword>
<name>A0A263BS41_9BACI</name>
<keyword evidence="1" id="KW-0812">Transmembrane</keyword>
<reference evidence="3" key="1">
    <citation type="submission" date="2017-08" db="EMBL/GenBank/DDBJ databases">
        <authorList>
            <person name="Huang Z."/>
        </authorList>
    </citation>
    <scope>NUCLEOTIDE SEQUENCE [LARGE SCALE GENOMIC DNA]</scope>
    <source>
        <strain evidence="3">SA5d-4</strain>
    </source>
</reference>
<evidence type="ECO:0000313" key="2">
    <source>
        <dbReference type="EMBL" id="OZM56388.1"/>
    </source>
</evidence>
<comment type="caution">
    <text evidence="2">The sequence shown here is derived from an EMBL/GenBank/DDBJ whole genome shotgun (WGS) entry which is preliminary data.</text>
</comment>
<dbReference type="InterPro" id="IPR048147">
    <property type="entry name" value="CBO0543-like"/>
</dbReference>
<sequence length="163" mass="19016">MTLFLFILVNIAAIAYLRFVMKRNLHSLEILVYWCISAIVIQNISAILFLKFELIKLSEIASLNWADVINRTVLVPILTITILNYYVTLQSLLKKLVLISIYVTILTGIEWLSEWTNLFFHADSWQLWWSFALNALVIVVTLTSLKVIRHTFYRKDKANGFYV</sequence>
<gene>
    <name evidence="2" type="ORF">CIB95_11470</name>
</gene>
<evidence type="ECO:0000256" key="1">
    <source>
        <dbReference type="SAM" id="Phobius"/>
    </source>
</evidence>
<evidence type="ECO:0000313" key="3">
    <source>
        <dbReference type="Proteomes" id="UP000217083"/>
    </source>
</evidence>